<sequence length="98" mass="10275">MARNKCTSTSMSSKCEKPKLKKGSTPHQKSTAPPSVYAVLRTRGPAESRNPSARYKGQLVYGGGRTEACVAGEGITRVRSGSKGSPCMAAAAEGFQKP</sequence>
<dbReference type="AlphaFoldDB" id="A0A5D2UL11"/>
<reference evidence="2 3" key="1">
    <citation type="submission" date="2019-07" db="EMBL/GenBank/DDBJ databases">
        <title>WGS assembly of Gossypium mustelinum.</title>
        <authorList>
            <person name="Chen Z.J."/>
            <person name="Sreedasyam A."/>
            <person name="Ando A."/>
            <person name="Song Q."/>
            <person name="De L."/>
            <person name="Hulse-Kemp A."/>
            <person name="Ding M."/>
            <person name="Ye W."/>
            <person name="Kirkbride R."/>
            <person name="Jenkins J."/>
            <person name="Plott C."/>
            <person name="Lovell J."/>
            <person name="Lin Y.-M."/>
            <person name="Vaughn R."/>
            <person name="Liu B."/>
            <person name="Li W."/>
            <person name="Simpson S."/>
            <person name="Scheffler B."/>
            <person name="Saski C."/>
            <person name="Grover C."/>
            <person name="Hu G."/>
            <person name="Conover J."/>
            <person name="Carlson J."/>
            <person name="Shu S."/>
            <person name="Boston L."/>
            <person name="Williams M."/>
            <person name="Peterson D."/>
            <person name="Mcgee K."/>
            <person name="Jones D."/>
            <person name="Wendel J."/>
            <person name="Stelly D."/>
            <person name="Grimwood J."/>
            <person name="Schmutz J."/>
        </authorList>
    </citation>
    <scope>NUCLEOTIDE SEQUENCE [LARGE SCALE GENOMIC DNA]</scope>
    <source>
        <strain evidence="2">1408120.09</strain>
    </source>
</reference>
<accession>A0A5D2UL11</accession>
<feature type="region of interest" description="Disordered" evidence="1">
    <location>
        <begin position="1"/>
        <end position="34"/>
    </location>
</feature>
<dbReference type="Proteomes" id="UP000323597">
    <property type="component" value="Chromosome D06"/>
</dbReference>
<feature type="compositionally biased region" description="Polar residues" evidence="1">
    <location>
        <begin position="1"/>
        <end position="13"/>
    </location>
</feature>
<proteinExistence type="predicted"/>
<dbReference type="EMBL" id="CM017654">
    <property type="protein sequence ID" value="TYI77494.1"/>
    <property type="molecule type" value="Genomic_DNA"/>
</dbReference>
<protein>
    <submittedName>
        <fullName evidence="2">Uncharacterized protein</fullName>
    </submittedName>
</protein>
<evidence type="ECO:0000313" key="2">
    <source>
        <dbReference type="EMBL" id="TYI77494.1"/>
    </source>
</evidence>
<evidence type="ECO:0000256" key="1">
    <source>
        <dbReference type="SAM" id="MobiDB-lite"/>
    </source>
</evidence>
<evidence type="ECO:0000313" key="3">
    <source>
        <dbReference type="Proteomes" id="UP000323597"/>
    </source>
</evidence>
<keyword evidence="3" id="KW-1185">Reference proteome</keyword>
<gene>
    <name evidence="2" type="ORF">E1A91_D06G144700v1</name>
</gene>
<name>A0A5D2UL11_GOSMU</name>
<organism evidence="2 3">
    <name type="scientific">Gossypium mustelinum</name>
    <name type="common">Cotton</name>
    <name type="synonym">Gossypium caicoense</name>
    <dbReference type="NCBI Taxonomy" id="34275"/>
    <lineage>
        <taxon>Eukaryota</taxon>
        <taxon>Viridiplantae</taxon>
        <taxon>Streptophyta</taxon>
        <taxon>Embryophyta</taxon>
        <taxon>Tracheophyta</taxon>
        <taxon>Spermatophyta</taxon>
        <taxon>Magnoliopsida</taxon>
        <taxon>eudicotyledons</taxon>
        <taxon>Gunneridae</taxon>
        <taxon>Pentapetalae</taxon>
        <taxon>rosids</taxon>
        <taxon>malvids</taxon>
        <taxon>Malvales</taxon>
        <taxon>Malvaceae</taxon>
        <taxon>Malvoideae</taxon>
        <taxon>Gossypium</taxon>
    </lineage>
</organism>